<accession>L8IJ86</accession>
<evidence type="ECO:0000313" key="11">
    <source>
        <dbReference type="Proteomes" id="UP000011080"/>
    </source>
</evidence>
<organism evidence="10 11">
    <name type="scientific">Bos mutus</name>
    <name type="common">wild yak</name>
    <dbReference type="NCBI Taxonomy" id="72004"/>
    <lineage>
        <taxon>Eukaryota</taxon>
        <taxon>Metazoa</taxon>
        <taxon>Chordata</taxon>
        <taxon>Craniata</taxon>
        <taxon>Vertebrata</taxon>
        <taxon>Euteleostomi</taxon>
        <taxon>Mammalia</taxon>
        <taxon>Eutheria</taxon>
        <taxon>Laurasiatheria</taxon>
        <taxon>Artiodactyla</taxon>
        <taxon>Ruminantia</taxon>
        <taxon>Pecora</taxon>
        <taxon>Bovidae</taxon>
        <taxon>Bovinae</taxon>
        <taxon>Bos</taxon>
    </lineage>
</organism>
<evidence type="ECO:0000256" key="5">
    <source>
        <dbReference type="ARBA" id="ARBA00023136"/>
    </source>
</evidence>
<dbReference type="PANTHER" id="PTHR48018">
    <property type="entry name" value="OLFACTORY RECEPTOR"/>
    <property type="match status" value="1"/>
</dbReference>
<dbReference type="InterPro" id="IPR017452">
    <property type="entry name" value="GPCR_Rhodpsn_7TM"/>
</dbReference>
<evidence type="ECO:0000256" key="7">
    <source>
        <dbReference type="ARBA" id="ARBA00023224"/>
    </source>
</evidence>
<dbReference type="GO" id="GO:0004984">
    <property type="term" value="F:olfactory receptor activity"/>
    <property type="evidence" value="ECO:0007669"/>
    <property type="project" value="InterPro"/>
</dbReference>
<evidence type="ECO:0000256" key="1">
    <source>
        <dbReference type="ARBA" id="ARBA00004141"/>
    </source>
</evidence>
<evidence type="ECO:0000256" key="2">
    <source>
        <dbReference type="ARBA" id="ARBA00022692"/>
    </source>
</evidence>
<evidence type="ECO:0000256" key="6">
    <source>
        <dbReference type="ARBA" id="ARBA00023170"/>
    </source>
</evidence>
<dbReference type="AlphaFoldDB" id="L8IJ86"/>
<dbReference type="Pfam" id="PF13853">
    <property type="entry name" value="7tm_4"/>
    <property type="match status" value="1"/>
</dbReference>
<feature type="transmembrane region" description="Helical" evidence="8">
    <location>
        <begin position="161"/>
        <end position="183"/>
    </location>
</feature>
<dbReference type="GO" id="GO:0016020">
    <property type="term" value="C:membrane"/>
    <property type="evidence" value="ECO:0007669"/>
    <property type="project" value="UniProtKB-SubCell"/>
</dbReference>
<comment type="subcellular location">
    <subcellularLocation>
        <location evidence="1">Membrane</location>
        <topology evidence="1">Multi-pass membrane protein</topology>
    </subcellularLocation>
</comment>
<feature type="transmembrane region" description="Helical" evidence="8">
    <location>
        <begin position="130"/>
        <end position="149"/>
    </location>
</feature>
<reference evidence="10 11" key="1">
    <citation type="journal article" date="2012" name="Nat. Genet.">
        <title>The yak genome and adaptation to life at high altitude.</title>
        <authorList>
            <person name="Qiu Q."/>
            <person name="Zhang G."/>
            <person name="Ma T."/>
            <person name="Qian W."/>
            <person name="Wang J."/>
            <person name="Ye Z."/>
            <person name="Cao C."/>
            <person name="Hu Q."/>
            <person name="Kim J."/>
            <person name="Larkin D.M."/>
            <person name="Auvil L."/>
            <person name="Capitanu B."/>
            <person name="Ma J."/>
            <person name="Lewin H.A."/>
            <person name="Qian X."/>
            <person name="Lang Y."/>
            <person name="Zhou R."/>
            <person name="Wang L."/>
            <person name="Wang K."/>
            <person name="Xia J."/>
            <person name="Liao S."/>
            <person name="Pan S."/>
            <person name="Lu X."/>
            <person name="Hou H."/>
            <person name="Wang Y."/>
            <person name="Zang X."/>
            <person name="Yin Y."/>
            <person name="Ma H."/>
            <person name="Zhang J."/>
            <person name="Wang Z."/>
            <person name="Zhang Y."/>
            <person name="Zhang D."/>
            <person name="Yonezawa T."/>
            <person name="Hasegawa M."/>
            <person name="Zhong Y."/>
            <person name="Liu W."/>
            <person name="Zhang Y."/>
            <person name="Huang Z."/>
            <person name="Zhang S."/>
            <person name="Long R."/>
            <person name="Yang H."/>
            <person name="Wang J."/>
            <person name="Lenstra J.A."/>
            <person name="Cooper D.N."/>
            <person name="Wu Y."/>
            <person name="Wang J."/>
            <person name="Shi P."/>
            <person name="Wang J."/>
            <person name="Liu J."/>
        </authorList>
    </citation>
    <scope>NUCLEOTIDE SEQUENCE [LARGE SCALE GENOMIC DNA]</scope>
    <source>
        <strain evidence="11">yakQH1</strain>
    </source>
</reference>
<dbReference type="InterPro" id="IPR000725">
    <property type="entry name" value="Olfact_rcpt"/>
</dbReference>
<evidence type="ECO:0000313" key="10">
    <source>
        <dbReference type="EMBL" id="ELR56605.1"/>
    </source>
</evidence>
<feature type="transmembrane region" description="Helical" evidence="8">
    <location>
        <begin position="69"/>
        <end position="91"/>
    </location>
</feature>
<evidence type="ECO:0000256" key="4">
    <source>
        <dbReference type="ARBA" id="ARBA00023040"/>
    </source>
</evidence>
<feature type="domain" description="G-protein coupled receptors family 1 profile" evidence="9">
    <location>
        <begin position="1"/>
        <end position="213"/>
    </location>
</feature>
<feature type="transmembrane region" description="Helical" evidence="8">
    <location>
        <begin position="12"/>
        <end position="30"/>
    </location>
</feature>
<evidence type="ECO:0000256" key="3">
    <source>
        <dbReference type="ARBA" id="ARBA00022989"/>
    </source>
</evidence>
<proteinExistence type="predicted"/>
<keyword evidence="7" id="KW-0807">Transducer</keyword>
<keyword evidence="5 8" id="KW-0472">Membrane</keyword>
<keyword evidence="3 8" id="KW-1133">Transmembrane helix</keyword>
<evidence type="ECO:0000256" key="8">
    <source>
        <dbReference type="SAM" id="Phobius"/>
    </source>
</evidence>
<dbReference type="PROSITE" id="PS50262">
    <property type="entry name" value="G_PROTEIN_RECEP_F1_2"/>
    <property type="match status" value="1"/>
</dbReference>
<keyword evidence="4" id="KW-0297">G-protein coupled receptor</keyword>
<keyword evidence="6" id="KW-0675">Receptor</keyword>
<gene>
    <name evidence="10" type="ORF">M91_07718</name>
</gene>
<dbReference type="EMBL" id="JH881093">
    <property type="protein sequence ID" value="ELR56605.1"/>
    <property type="molecule type" value="Genomic_DNA"/>
</dbReference>
<dbReference type="Proteomes" id="UP000011080">
    <property type="component" value="Unassembled WGS sequence"/>
</dbReference>
<sequence>MYVVMVMGNQGMITLIGISFHLHTPMYYFFRNLSFIDLYQSTVNTPKMLVGFVTEKTIISYPEFFQLTAAVYIFCSIQLTFHTCLMLRLYFCKANVINHYFCDVFPLMELSCSSIYFKESLALVCSSLKILIPALTILISYIFILYKIFHIHSTEARSKAFSTCSSYILAVAVFYGSAAFMYLQPSSVSPMDQGKVSSVFYTCIVPMLNPRTYSLWNKDVKLALKKILDSGKCR</sequence>
<dbReference type="Gene3D" id="1.20.1070.10">
    <property type="entry name" value="Rhodopsin 7-helix transmembrane proteins"/>
    <property type="match status" value="2"/>
</dbReference>
<protein>
    <recommendedName>
        <fullName evidence="9">G-protein coupled receptors family 1 profile domain-containing protein</fullName>
    </recommendedName>
</protein>
<evidence type="ECO:0000259" key="9">
    <source>
        <dbReference type="PROSITE" id="PS50262"/>
    </source>
</evidence>
<name>L8IJ86_9CETA</name>
<keyword evidence="2 8" id="KW-0812">Transmembrane</keyword>
<dbReference type="SUPFAM" id="SSF81321">
    <property type="entry name" value="Family A G protein-coupled receptor-like"/>
    <property type="match status" value="1"/>
</dbReference>
<dbReference type="GO" id="GO:0004930">
    <property type="term" value="F:G protein-coupled receptor activity"/>
    <property type="evidence" value="ECO:0007669"/>
    <property type="project" value="UniProtKB-KW"/>
</dbReference>